<dbReference type="GO" id="GO:0005506">
    <property type="term" value="F:iron ion binding"/>
    <property type="evidence" value="ECO:0007669"/>
    <property type="project" value="InterPro"/>
</dbReference>
<evidence type="ECO:0000259" key="4">
    <source>
        <dbReference type="SMART" id="SM00702"/>
    </source>
</evidence>
<keyword evidence="2" id="KW-0223">Dioxygenase</keyword>
<gene>
    <name evidence="6" type="ORF">B4U79_04463</name>
    <name evidence="5" type="ORF">B4U79_05259</name>
    <name evidence="7" type="ORF">B4U79_06608</name>
</gene>
<feature type="domain" description="Prolyl 4-hydroxylase alpha subunit" evidence="4">
    <location>
        <begin position="41"/>
        <end position="232"/>
    </location>
</feature>
<dbReference type="OrthoDB" id="6493262at2759"/>
<evidence type="ECO:0000313" key="8">
    <source>
        <dbReference type="Proteomes" id="UP000285301"/>
    </source>
</evidence>
<dbReference type="Proteomes" id="UP000285301">
    <property type="component" value="Unassembled WGS sequence"/>
</dbReference>
<reference evidence="6" key="2">
    <citation type="submission" date="2018-11" db="EMBL/GenBank/DDBJ databases">
        <title>Trombidioid mite genomics.</title>
        <authorList>
            <person name="Dong X."/>
        </authorList>
    </citation>
    <scope>NUCLEOTIDE SEQUENCE</scope>
    <source>
        <strain evidence="6">UoL-WK</strain>
    </source>
</reference>
<dbReference type="EMBL" id="NCKU01003394">
    <property type="protein sequence ID" value="RWS07606.1"/>
    <property type="molecule type" value="Genomic_DNA"/>
</dbReference>
<dbReference type="InterPro" id="IPR006620">
    <property type="entry name" value="Pro_4_hyd_alph"/>
</dbReference>
<dbReference type="Gene3D" id="2.60.120.620">
    <property type="entry name" value="q2cbj1_9rhob like domain"/>
    <property type="match status" value="1"/>
</dbReference>
<dbReference type="PANTHER" id="PTHR14650">
    <property type="entry name" value="PROLYL HYDROXYLASE-RELATED"/>
    <property type="match status" value="1"/>
</dbReference>
<evidence type="ECO:0000256" key="1">
    <source>
        <dbReference type="ARBA" id="ARBA00001961"/>
    </source>
</evidence>
<dbReference type="GO" id="GO:0016705">
    <property type="term" value="F:oxidoreductase activity, acting on paired donors, with incorporation or reduction of molecular oxygen"/>
    <property type="evidence" value="ECO:0007669"/>
    <property type="project" value="InterPro"/>
</dbReference>
<evidence type="ECO:0000256" key="3">
    <source>
        <dbReference type="ARBA" id="ARBA00023002"/>
    </source>
</evidence>
<comment type="caution">
    <text evidence="6">The sequence shown here is derived from an EMBL/GenBank/DDBJ whole genome shotgun (WGS) entry which is preliminary data.</text>
</comment>
<evidence type="ECO:0000313" key="6">
    <source>
        <dbReference type="EMBL" id="RWS03404.1"/>
    </source>
</evidence>
<dbReference type="STRING" id="1965070.A0A443QK65"/>
<dbReference type="AlphaFoldDB" id="A0A443QK65"/>
<dbReference type="GO" id="GO:0031418">
    <property type="term" value="F:L-ascorbic acid binding"/>
    <property type="evidence" value="ECO:0007669"/>
    <property type="project" value="InterPro"/>
</dbReference>
<evidence type="ECO:0000313" key="7">
    <source>
        <dbReference type="EMBL" id="RWS07606.1"/>
    </source>
</evidence>
<dbReference type="EMBL" id="NCKU01006537">
    <property type="protein sequence ID" value="RWS03404.1"/>
    <property type="molecule type" value="Genomic_DNA"/>
</dbReference>
<evidence type="ECO:0000313" key="5">
    <source>
        <dbReference type="EMBL" id="RWS03377.1"/>
    </source>
</evidence>
<dbReference type="InterPro" id="IPR044862">
    <property type="entry name" value="Pro_4_hyd_alph_FE2OG_OXY"/>
</dbReference>
<comment type="cofactor">
    <cofactor evidence="1">
        <name>L-ascorbate</name>
        <dbReference type="ChEBI" id="CHEBI:38290"/>
    </cofactor>
</comment>
<reference evidence="6 8" key="1">
    <citation type="journal article" date="2018" name="Gigascience">
        <title>Genomes of trombidid mites reveal novel predicted allergens and laterally-transferred genes associated with secondary metabolism.</title>
        <authorList>
            <person name="Dong X."/>
            <person name="Chaisiri K."/>
            <person name="Xia D."/>
            <person name="Armstrong S.D."/>
            <person name="Fang Y."/>
            <person name="Donnelly M.J."/>
            <person name="Kadowaki T."/>
            <person name="McGarry J.W."/>
            <person name="Darby A.C."/>
            <person name="Makepeace B.L."/>
        </authorList>
    </citation>
    <scope>NUCLEOTIDE SEQUENCE [LARGE SCALE GENOMIC DNA]</scope>
    <source>
        <strain evidence="6">UoL-WK</strain>
    </source>
</reference>
<protein>
    <submittedName>
        <fullName evidence="6">2-oxoglutarate and iron-dependent oxygenase domain-containing protein 3-like protein</fullName>
    </submittedName>
</protein>
<evidence type="ECO:0000256" key="2">
    <source>
        <dbReference type="ARBA" id="ARBA00022964"/>
    </source>
</evidence>
<name>A0A443QK65_9ACAR</name>
<dbReference type="GO" id="GO:0016020">
    <property type="term" value="C:membrane"/>
    <property type="evidence" value="ECO:0007669"/>
    <property type="project" value="TreeGrafter"/>
</dbReference>
<organism evidence="6 8">
    <name type="scientific">Dinothrombium tinctorium</name>
    <dbReference type="NCBI Taxonomy" id="1965070"/>
    <lineage>
        <taxon>Eukaryota</taxon>
        <taxon>Metazoa</taxon>
        <taxon>Ecdysozoa</taxon>
        <taxon>Arthropoda</taxon>
        <taxon>Chelicerata</taxon>
        <taxon>Arachnida</taxon>
        <taxon>Acari</taxon>
        <taxon>Acariformes</taxon>
        <taxon>Trombidiformes</taxon>
        <taxon>Prostigmata</taxon>
        <taxon>Anystina</taxon>
        <taxon>Parasitengona</taxon>
        <taxon>Trombidioidea</taxon>
        <taxon>Trombidiidae</taxon>
        <taxon>Dinothrombium</taxon>
    </lineage>
</organism>
<proteinExistence type="predicted"/>
<keyword evidence="3" id="KW-0560">Oxidoreductase</keyword>
<dbReference type="PANTHER" id="PTHR14650:SF1">
    <property type="entry name" value="2-OXOGLUTARATE AND IRON-DEPENDENT OXYGENASE DOMAIN-CONTAINING PROTEIN 3"/>
    <property type="match status" value="1"/>
</dbReference>
<dbReference type="GO" id="GO:0051213">
    <property type="term" value="F:dioxygenase activity"/>
    <property type="evidence" value="ECO:0007669"/>
    <property type="project" value="UniProtKB-KW"/>
</dbReference>
<keyword evidence="8" id="KW-1185">Reference proteome</keyword>
<sequence>FFMYKTIVSFDDFHLSSLHEVNCSEKGYARERAINAAPLRCGTLVYDQVVTKKEALRLRKIAAKLIDKIGDKSRFIRESLNLKWVNLHNAFRKGHQMKIFSEKDYELVRKTGETVKAIISHTFGLNEDLVFFSNVSQFTRHKPITQFSEFRHVDKVRSPSLIVTTILWLSTVDIDFIGGRLEFLTGGPEPFSPLLIEPKLGRFAAWTSSYENPHGVFELFGGERYALIFAFTASTAVGHPTIDHLREWAFSFDELNIV</sequence>
<dbReference type="EMBL" id="NCKU01006562">
    <property type="protein sequence ID" value="RWS03377.1"/>
    <property type="molecule type" value="Genomic_DNA"/>
</dbReference>
<dbReference type="SMART" id="SM00702">
    <property type="entry name" value="P4Hc"/>
    <property type="match status" value="1"/>
</dbReference>
<accession>A0A443QK65</accession>
<feature type="non-terminal residue" evidence="6">
    <location>
        <position position="1"/>
    </location>
</feature>
<dbReference type="Pfam" id="PF13640">
    <property type="entry name" value="2OG-FeII_Oxy_3"/>
    <property type="match status" value="1"/>
</dbReference>
<dbReference type="InterPro" id="IPR039210">
    <property type="entry name" value="OGFOD3"/>
</dbReference>